<dbReference type="CDD" id="cd00616">
    <property type="entry name" value="AHBA_syn"/>
    <property type="match status" value="1"/>
</dbReference>
<dbReference type="EMBL" id="LAZR01033722">
    <property type="protein sequence ID" value="KKL47284.1"/>
    <property type="molecule type" value="Genomic_DNA"/>
</dbReference>
<dbReference type="GO" id="GO:0030170">
    <property type="term" value="F:pyridoxal phosphate binding"/>
    <property type="evidence" value="ECO:0007669"/>
    <property type="project" value="TreeGrafter"/>
</dbReference>
<comment type="cofactor">
    <cofactor evidence="1">
        <name>pyridoxal 5'-phosphate</name>
        <dbReference type="ChEBI" id="CHEBI:597326"/>
    </cofactor>
</comment>
<evidence type="ECO:0000256" key="1">
    <source>
        <dbReference type="ARBA" id="ARBA00001933"/>
    </source>
</evidence>
<evidence type="ECO:0000256" key="3">
    <source>
        <dbReference type="ARBA" id="ARBA00022679"/>
    </source>
</evidence>
<dbReference type="PANTHER" id="PTHR30244">
    <property type="entry name" value="TRANSAMINASE"/>
    <property type="match status" value="1"/>
</dbReference>
<dbReference type="SUPFAM" id="SSF53383">
    <property type="entry name" value="PLP-dependent transferases"/>
    <property type="match status" value="1"/>
</dbReference>
<keyword evidence="4" id="KW-0663">Pyridoxal phosphate</keyword>
<dbReference type="InterPro" id="IPR015424">
    <property type="entry name" value="PyrdxlP-dep_Trfase"/>
</dbReference>
<dbReference type="AlphaFoldDB" id="A0A0F9CE27"/>
<proteinExistence type="inferred from homology"/>
<dbReference type="GO" id="GO:0008483">
    <property type="term" value="F:transaminase activity"/>
    <property type="evidence" value="ECO:0007669"/>
    <property type="project" value="UniProtKB-KW"/>
</dbReference>
<accession>A0A0F9CE27</accession>
<dbReference type="PANTHER" id="PTHR30244:SF34">
    <property type="entry name" value="DTDP-4-AMINO-4,6-DIDEOXYGALACTOSE TRANSAMINASE"/>
    <property type="match status" value="1"/>
</dbReference>
<comment type="caution">
    <text evidence="6">The sequence shown here is derived from an EMBL/GenBank/DDBJ whole genome shotgun (WGS) entry which is preliminary data.</text>
</comment>
<sequence length="382" mass="42247">MSKENVPRIYLSSPHMGGEELDYVRKAFDTNWIAPIGPNIDAFERELCEYTGVGHAVALSSGTAAIHLALILSGVERGDEVLCSSFTFIGSATPIIYQGATPVFVDSDEATWNMDSSVLKEAIIDRINKGKRPRAVVLVHLYGQCADIDSILNLCNEYDIPLIEDAAESLGSYYKGKHSGTFGNLGIFSFNGNKIITTSSGGTLVSDDEEMIKRAKYLSSQARDDAPHYQHSEVGYNYRMSNVLAGIGRGQLLVLDEHAQKRRENFKFYQKRLGVMPGISFVPDSVFGRSNCWLTCIVVEPEKFGATREDIRLVLENENIESRPLWKPMHLQPLFKDYLYYGSGVSERLFNKGLCLPSGSNLSAEDLDRVANVVSSVQGGCF</sequence>
<dbReference type="Gene3D" id="3.90.1150.10">
    <property type="entry name" value="Aspartate Aminotransferase, domain 1"/>
    <property type="match status" value="1"/>
</dbReference>
<evidence type="ECO:0000256" key="5">
    <source>
        <dbReference type="ARBA" id="ARBA00037999"/>
    </source>
</evidence>
<gene>
    <name evidence="6" type="ORF">LCGC14_2337080</name>
</gene>
<dbReference type="InterPro" id="IPR015422">
    <property type="entry name" value="PyrdxlP-dep_Trfase_small"/>
</dbReference>
<comment type="similarity">
    <text evidence="5">Belongs to the DegT/DnrJ/EryC1 family.</text>
</comment>
<dbReference type="GO" id="GO:0000271">
    <property type="term" value="P:polysaccharide biosynthetic process"/>
    <property type="evidence" value="ECO:0007669"/>
    <property type="project" value="TreeGrafter"/>
</dbReference>
<organism evidence="6">
    <name type="scientific">marine sediment metagenome</name>
    <dbReference type="NCBI Taxonomy" id="412755"/>
    <lineage>
        <taxon>unclassified sequences</taxon>
        <taxon>metagenomes</taxon>
        <taxon>ecological metagenomes</taxon>
    </lineage>
</organism>
<evidence type="ECO:0000256" key="2">
    <source>
        <dbReference type="ARBA" id="ARBA00022576"/>
    </source>
</evidence>
<name>A0A0F9CE27_9ZZZZ</name>
<evidence type="ECO:0000313" key="6">
    <source>
        <dbReference type="EMBL" id="KKL47284.1"/>
    </source>
</evidence>
<dbReference type="Pfam" id="PF01041">
    <property type="entry name" value="DegT_DnrJ_EryC1"/>
    <property type="match status" value="1"/>
</dbReference>
<evidence type="ECO:0000256" key="4">
    <source>
        <dbReference type="ARBA" id="ARBA00022898"/>
    </source>
</evidence>
<dbReference type="InterPro" id="IPR000653">
    <property type="entry name" value="DegT/StrS_aminotransferase"/>
</dbReference>
<dbReference type="FunFam" id="3.40.640.10:FF:000090">
    <property type="entry name" value="Pyridoxal phosphate-dependent aminotransferase"/>
    <property type="match status" value="1"/>
</dbReference>
<reference evidence="6" key="1">
    <citation type="journal article" date="2015" name="Nature">
        <title>Complex archaea that bridge the gap between prokaryotes and eukaryotes.</title>
        <authorList>
            <person name="Spang A."/>
            <person name="Saw J.H."/>
            <person name="Jorgensen S.L."/>
            <person name="Zaremba-Niedzwiedzka K."/>
            <person name="Martijn J."/>
            <person name="Lind A.E."/>
            <person name="van Eijk R."/>
            <person name="Schleper C."/>
            <person name="Guy L."/>
            <person name="Ettema T.J."/>
        </authorList>
    </citation>
    <scope>NUCLEOTIDE SEQUENCE</scope>
</reference>
<keyword evidence="2" id="KW-0032">Aminotransferase</keyword>
<dbReference type="InterPro" id="IPR015421">
    <property type="entry name" value="PyrdxlP-dep_Trfase_major"/>
</dbReference>
<keyword evidence="3" id="KW-0808">Transferase</keyword>
<dbReference type="Gene3D" id="3.40.640.10">
    <property type="entry name" value="Type I PLP-dependent aspartate aminotransferase-like (Major domain)"/>
    <property type="match status" value="1"/>
</dbReference>
<dbReference type="PIRSF" id="PIRSF000390">
    <property type="entry name" value="PLP_StrS"/>
    <property type="match status" value="1"/>
</dbReference>
<protein>
    <recommendedName>
        <fullName evidence="7">Aminotransferase class I/classII domain-containing protein</fullName>
    </recommendedName>
</protein>
<evidence type="ECO:0008006" key="7">
    <source>
        <dbReference type="Google" id="ProtNLM"/>
    </source>
</evidence>